<dbReference type="Proteomes" id="UP001157125">
    <property type="component" value="Unassembled WGS sequence"/>
</dbReference>
<dbReference type="EMBL" id="BSUN01000001">
    <property type="protein sequence ID" value="GMA36113.1"/>
    <property type="molecule type" value="Genomic_DNA"/>
</dbReference>
<evidence type="ECO:0000313" key="3">
    <source>
        <dbReference type="Proteomes" id="UP001157125"/>
    </source>
</evidence>
<keyword evidence="1" id="KW-0732">Signal</keyword>
<name>A0ABQ6IE16_9MICO</name>
<protein>
    <recommendedName>
        <fullName evidence="4">Lipoprotein</fullName>
    </recommendedName>
</protein>
<evidence type="ECO:0000313" key="2">
    <source>
        <dbReference type="EMBL" id="GMA36113.1"/>
    </source>
</evidence>
<sequence>MLLAAAAVAGMVTLAACDGDAAATTPSSDAVAASSASSVADLPERSLAPADLARVVGDLPAPTNRWYSGLVFGPGPYSAFADPLSLTAVEGGIALGLPRVQVTADLIAGAAARDITLQVDGAVGLPAASAADPVGATLDFRGGEGSTVLQASIAKGWPAITLTAPADASVTLSSPATVASDGTATLVIGATTYVLVTDGGTVDGTTLTLPEGATAQPGGGAR</sequence>
<feature type="signal peptide" evidence="1">
    <location>
        <begin position="1"/>
        <end position="15"/>
    </location>
</feature>
<organism evidence="2 3">
    <name type="scientific">Demequina litorisediminis</name>
    <dbReference type="NCBI Taxonomy" id="1849022"/>
    <lineage>
        <taxon>Bacteria</taxon>
        <taxon>Bacillati</taxon>
        <taxon>Actinomycetota</taxon>
        <taxon>Actinomycetes</taxon>
        <taxon>Micrococcales</taxon>
        <taxon>Demequinaceae</taxon>
        <taxon>Demequina</taxon>
    </lineage>
</organism>
<feature type="chain" id="PRO_5045788166" description="Lipoprotein" evidence="1">
    <location>
        <begin position="16"/>
        <end position="222"/>
    </location>
</feature>
<comment type="caution">
    <text evidence="2">The sequence shown here is derived from an EMBL/GenBank/DDBJ whole genome shotgun (WGS) entry which is preliminary data.</text>
</comment>
<evidence type="ECO:0000256" key="1">
    <source>
        <dbReference type="SAM" id="SignalP"/>
    </source>
</evidence>
<reference evidence="3" key="1">
    <citation type="journal article" date="2019" name="Int. J. Syst. Evol. Microbiol.">
        <title>The Global Catalogue of Microorganisms (GCM) 10K type strain sequencing project: providing services to taxonomists for standard genome sequencing and annotation.</title>
        <authorList>
            <consortium name="The Broad Institute Genomics Platform"/>
            <consortium name="The Broad Institute Genome Sequencing Center for Infectious Disease"/>
            <person name="Wu L."/>
            <person name="Ma J."/>
        </authorList>
    </citation>
    <scope>NUCLEOTIDE SEQUENCE [LARGE SCALE GENOMIC DNA]</scope>
    <source>
        <strain evidence="3">NBRC 112299</strain>
    </source>
</reference>
<keyword evidence="3" id="KW-1185">Reference proteome</keyword>
<evidence type="ECO:0008006" key="4">
    <source>
        <dbReference type="Google" id="ProtNLM"/>
    </source>
</evidence>
<accession>A0ABQ6IE16</accession>
<gene>
    <name evidence="2" type="ORF">GCM10025876_23170</name>
</gene>
<proteinExistence type="predicted"/>